<dbReference type="PRINTS" id="PR00870">
    <property type="entry name" value="DNAPOLXBETA"/>
</dbReference>
<organism evidence="12 13">
    <name type="scientific">Lyophyllum shimeji</name>
    <name type="common">Hon-shimeji</name>
    <name type="synonym">Tricholoma shimeji</name>
    <dbReference type="NCBI Taxonomy" id="47721"/>
    <lineage>
        <taxon>Eukaryota</taxon>
        <taxon>Fungi</taxon>
        <taxon>Dikarya</taxon>
        <taxon>Basidiomycota</taxon>
        <taxon>Agaricomycotina</taxon>
        <taxon>Agaricomycetes</taxon>
        <taxon>Agaricomycetidae</taxon>
        <taxon>Agaricales</taxon>
        <taxon>Tricholomatineae</taxon>
        <taxon>Lyophyllaceae</taxon>
        <taxon>Lyophyllum</taxon>
    </lineage>
</organism>
<comment type="caution">
    <text evidence="12">The sequence shown here is derived from an EMBL/GenBank/DDBJ whole genome shotgun (WGS) entry which is preliminary data.</text>
</comment>
<dbReference type="EC" id="2.7.7.7" evidence="10"/>
<dbReference type="OrthoDB" id="205514at2759"/>
<reference evidence="12" key="1">
    <citation type="submission" date="2022-07" db="EMBL/GenBank/DDBJ databases">
        <title>The genome of Lyophyllum shimeji provides insight into the initial evolution of ectomycorrhizal fungal genome.</title>
        <authorList>
            <person name="Kobayashi Y."/>
            <person name="Shibata T."/>
            <person name="Hirakawa H."/>
            <person name="Shigenobu S."/>
            <person name="Nishiyama T."/>
            <person name="Yamada A."/>
            <person name="Hasebe M."/>
            <person name="Kawaguchi M."/>
        </authorList>
    </citation>
    <scope>NUCLEOTIDE SEQUENCE</scope>
    <source>
        <strain evidence="12">AT787</strain>
    </source>
</reference>
<proteinExistence type="inferred from homology"/>
<keyword evidence="7 10" id="KW-0234">DNA repair</keyword>
<dbReference type="Pfam" id="PF14791">
    <property type="entry name" value="DNA_pol_B_thumb"/>
    <property type="match status" value="1"/>
</dbReference>
<dbReference type="PANTHER" id="PTHR11276">
    <property type="entry name" value="DNA POLYMERASE TYPE-X FAMILY MEMBER"/>
    <property type="match status" value="1"/>
</dbReference>
<comment type="similarity">
    <text evidence="10">Belongs to the DNA polymerase type-X family.</text>
</comment>
<dbReference type="GO" id="GO:0046872">
    <property type="term" value="F:metal ion binding"/>
    <property type="evidence" value="ECO:0007669"/>
    <property type="project" value="UniProtKB-UniRule"/>
</dbReference>
<dbReference type="InterPro" id="IPR022312">
    <property type="entry name" value="DNA_pol_X"/>
</dbReference>
<dbReference type="InterPro" id="IPR010996">
    <property type="entry name" value="HHH_MUS81"/>
</dbReference>
<evidence type="ECO:0000259" key="11">
    <source>
        <dbReference type="SMART" id="SM00483"/>
    </source>
</evidence>
<keyword evidence="13" id="KW-1185">Reference proteome</keyword>
<dbReference type="InterPro" id="IPR018944">
    <property type="entry name" value="DNA_pol_lambd_fingers_domain"/>
</dbReference>
<dbReference type="InterPro" id="IPR002008">
    <property type="entry name" value="DNA_pol_X_beta-like"/>
</dbReference>
<accession>A0A9P3PKS2</accession>
<keyword evidence="4" id="KW-0235">DNA replication</keyword>
<evidence type="ECO:0000256" key="5">
    <source>
        <dbReference type="ARBA" id="ARBA00022763"/>
    </source>
</evidence>
<protein>
    <recommendedName>
        <fullName evidence="10">DNA polymerase</fullName>
        <ecNumber evidence="10">2.7.7.7</ecNumber>
    </recommendedName>
</protein>
<dbReference type="Proteomes" id="UP001063166">
    <property type="component" value="Unassembled WGS sequence"/>
</dbReference>
<dbReference type="Pfam" id="PF14792">
    <property type="entry name" value="DNA_pol_B_palm"/>
    <property type="match status" value="1"/>
</dbReference>
<evidence type="ECO:0000313" key="12">
    <source>
        <dbReference type="EMBL" id="GLB37723.1"/>
    </source>
</evidence>
<dbReference type="FunFam" id="3.30.210.10:FF:000005">
    <property type="entry name" value="DNA polymerase IV"/>
    <property type="match status" value="1"/>
</dbReference>
<dbReference type="InterPro" id="IPR027421">
    <property type="entry name" value="DNA_pol_lamdba_lyase_dom_sf"/>
</dbReference>
<comment type="function">
    <text evidence="10">DNA polymerase that functions in several pathways of DNA repair. Involved in base excision repair (BER) responsible for repair of lesions that give rise to abasic (AP) sites in DNA. Also contributes to DNA double-strand break repair by non-homologous end joining and homologous recombination. Has both template-dependent and template-independent (terminal transferase) DNA polymerase activities. Has also a 5'-deoxyribose-5-phosphate lyase (dRP lyase) activity.</text>
</comment>
<keyword evidence="2 10" id="KW-0808">Transferase</keyword>
<dbReference type="GO" id="GO:0003887">
    <property type="term" value="F:DNA-directed DNA polymerase activity"/>
    <property type="evidence" value="ECO:0007669"/>
    <property type="project" value="UniProtKB-UniRule"/>
</dbReference>
<dbReference type="AlphaFoldDB" id="A0A9P3PKS2"/>
<evidence type="ECO:0000256" key="3">
    <source>
        <dbReference type="ARBA" id="ARBA00022695"/>
    </source>
</evidence>
<keyword evidence="6 10" id="KW-0239">DNA-directed DNA polymerase</keyword>
<dbReference type="GO" id="GO:0006303">
    <property type="term" value="P:double-strand break repair via nonhomologous end joining"/>
    <property type="evidence" value="ECO:0007669"/>
    <property type="project" value="TreeGrafter"/>
</dbReference>
<dbReference type="SUPFAM" id="SSF81585">
    <property type="entry name" value="PsbU/PolX domain-like"/>
    <property type="match status" value="1"/>
</dbReference>
<comment type="subcellular location">
    <subcellularLocation>
        <location evidence="10">Nucleus</location>
    </subcellularLocation>
</comment>
<dbReference type="PANTHER" id="PTHR11276:SF28">
    <property type="entry name" value="DNA POLYMERASE LAMBDA"/>
    <property type="match status" value="1"/>
</dbReference>
<dbReference type="PRINTS" id="PR00869">
    <property type="entry name" value="DNAPOLX"/>
</dbReference>
<evidence type="ECO:0000256" key="2">
    <source>
        <dbReference type="ARBA" id="ARBA00022679"/>
    </source>
</evidence>
<evidence type="ECO:0000256" key="6">
    <source>
        <dbReference type="ARBA" id="ARBA00022932"/>
    </source>
</evidence>
<dbReference type="GO" id="GO:0005634">
    <property type="term" value="C:nucleus"/>
    <property type="evidence" value="ECO:0007669"/>
    <property type="project" value="UniProtKB-SubCell"/>
</dbReference>
<evidence type="ECO:0000313" key="13">
    <source>
        <dbReference type="Proteomes" id="UP001063166"/>
    </source>
</evidence>
<comment type="catalytic activity">
    <reaction evidence="8 10">
        <text>DNA(n) + a 2'-deoxyribonucleoside 5'-triphosphate = DNA(n+1) + diphosphate</text>
        <dbReference type="Rhea" id="RHEA:22508"/>
        <dbReference type="Rhea" id="RHEA-COMP:17339"/>
        <dbReference type="Rhea" id="RHEA-COMP:17340"/>
        <dbReference type="ChEBI" id="CHEBI:33019"/>
        <dbReference type="ChEBI" id="CHEBI:61560"/>
        <dbReference type="ChEBI" id="CHEBI:173112"/>
        <dbReference type="EC" id="2.7.7.7"/>
    </reaction>
</comment>
<evidence type="ECO:0000256" key="9">
    <source>
        <dbReference type="PIRSR" id="PIRSR622312-50"/>
    </source>
</evidence>
<dbReference type="Pfam" id="PF14716">
    <property type="entry name" value="HHH_8"/>
    <property type="match status" value="1"/>
</dbReference>
<evidence type="ECO:0000256" key="8">
    <source>
        <dbReference type="ARBA" id="ARBA00049244"/>
    </source>
</evidence>
<feature type="domain" description="DNA-directed DNA polymerase X" evidence="11">
    <location>
        <begin position="167"/>
        <end position="534"/>
    </location>
</feature>
<evidence type="ECO:0000256" key="4">
    <source>
        <dbReference type="ARBA" id="ARBA00022705"/>
    </source>
</evidence>
<name>A0A9P3PKS2_LYOSH</name>
<evidence type="ECO:0000256" key="10">
    <source>
        <dbReference type="RuleBase" id="RU366014"/>
    </source>
</evidence>
<dbReference type="InterPro" id="IPR028207">
    <property type="entry name" value="DNA_pol_B_palm_palm"/>
</dbReference>
<dbReference type="SUPFAM" id="SSF81301">
    <property type="entry name" value="Nucleotidyltransferase"/>
    <property type="match status" value="1"/>
</dbReference>
<dbReference type="Gene3D" id="3.30.460.10">
    <property type="entry name" value="Beta Polymerase, domain 2"/>
    <property type="match status" value="1"/>
</dbReference>
<dbReference type="EMBL" id="BRPK01000004">
    <property type="protein sequence ID" value="GLB37723.1"/>
    <property type="molecule type" value="Genomic_DNA"/>
</dbReference>
<keyword evidence="3 10" id="KW-0548">Nucleotidyltransferase</keyword>
<sequence length="537" mass="60510">MDDAGRLDVAKMDATAIAELYALIDSQQGFANDGLLLELCAEPSEADVIISNVRMRKRLERHLDWDIARQKAIVTPEWLRATVEQQHPVPCGEYAALEELHDETVQSCPACNLPVCKCSSSPPHAPPSTLPPTAVSAVGVPKLTTSQRILDNYKAWYACQRASPLVCPNQALATELGILRTHRDLEGKDVNALSYDRAIAIIKAFPRELTPENIDKELVQLPHVGEKIQSKIREFIRSGVIEEAQYLRRDERFQSLKAFTTIHGVGASTARTLYSIGLRTLEDMERYYDVPVDDYGNPKLEEEEPIFTPNGRRVPRTAKLPDLSIKTALALRHELAVPIPRDEVEEMHAIVMAELDQLQPGCISTIVGGHRRGKPESNDVDIVIGHSDIQNGGELIKGLCKRLVHRLYERGLVTHVTHLSGFHAHNALRTTHWDSLEKALCVFVLPEDGQQKRLHRRLDLIFAAPEAYWTAVVGWTGSKMFERDLRLWAKKEKGMKFDSSGMTRRHDSQLYFPRSEKQVFDLLGLEWIDPTLRNVDV</sequence>
<evidence type="ECO:0000256" key="7">
    <source>
        <dbReference type="ARBA" id="ARBA00023204"/>
    </source>
</evidence>
<dbReference type="InterPro" id="IPR043519">
    <property type="entry name" value="NT_sf"/>
</dbReference>
<dbReference type="GO" id="GO:0003677">
    <property type="term" value="F:DNA binding"/>
    <property type="evidence" value="ECO:0007669"/>
    <property type="project" value="UniProtKB-UniRule"/>
</dbReference>
<dbReference type="InterPro" id="IPR037160">
    <property type="entry name" value="DNA_Pol_thumb_sf"/>
</dbReference>
<gene>
    <name evidence="12" type="ORF">LshimejAT787_0407740</name>
</gene>
<dbReference type="InterPro" id="IPR029398">
    <property type="entry name" value="PolB_thumb"/>
</dbReference>
<dbReference type="Gene3D" id="1.10.150.110">
    <property type="entry name" value="DNA polymerase beta, N-terminal domain-like"/>
    <property type="match status" value="1"/>
</dbReference>
<dbReference type="InterPro" id="IPR002054">
    <property type="entry name" value="DNA-dir_DNA_pol_X"/>
</dbReference>
<evidence type="ECO:0000256" key="1">
    <source>
        <dbReference type="ARBA" id="ARBA00022634"/>
    </source>
</evidence>
<dbReference type="Gene3D" id="1.10.150.20">
    <property type="entry name" value="5' to 3' exonuclease, C-terminal subdomain"/>
    <property type="match status" value="1"/>
</dbReference>
<keyword evidence="1" id="KW-0237">DNA synthesis</keyword>
<dbReference type="Pfam" id="PF10391">
    <property type="entry name" value="DNA_pol_lambd_f"/>
    <property type="match status" value="1"/>
</dbReference>
<dbReference type="SUPFAM" id="SSF47802">
    <property type="entry name" value="DNA polymerase beta, N-terminal domain-like"/>
    <property type="match status" value="1"/>
</dbReference>
<dbReference type="CDD" id="cd00141">
    <property type="entry name" value="NT_POLXc"/>
    <property type="match status" value="1"/>
</dbReference>
<feature type="active site" description="Nucleophile; Schiff-base intermediate with DNA; for 5'-dRP lyase activity" evidence="9">
    <location>
        <position position="231"/>
    </location>
</feature>
<keyword evidence="10" id="KW-0539">Nucleus</keyword>
<dbReference type="Gene3D" id="3.30.210.10">
    <property type="entry name" value="DNA polymerase, thumb domain"/>
    <property type="match status" value="1"/>
</dbReference>
<keyword evidence="5 10" id="KW-0227">DNA damage</keyword>
<dbReference type="SMART" id="SM00483">
    <property type="entry name" value="POLXc"/>
    <property type="match status" value="1"/>
</dbReference>